<name>A0A3G9GWA4_9NEIS</name>
<evidence type="ECO:0000313" key="1">
    <source>
        <dbReference type="EMBL" id="BBF87877.1"/>
    </source>
</evidence>
<keyword evidence="2" id="KW-1185">Reference proteome</keyword>
<reference evidence="1 2" key="2">
    <citation type="journal article" date="2017" name="Genome Announc.">
        <title>Draft genome sequence of Aquitalea magnusonii strain H3, a plant growth-promoting bacterium of duckweed Lemna minor.</title>
        <authorList>
            <person name="Ishizawa H."/>
            <person name="Kuroda M."/>
            <person name="Ike M."/>
        </authorList>
    </citation>
    <scope>NUCLEOTIDE SEQUENCE [LARGE SCALE GENOMIC DNA]</scope>
    <source>
        <strain evidence="1 2">H3</strain>
    </source>
</reference>
<gene>
    <name evidence="1" type="ORF">DLM_4305</name>
</gene>
<sequence>MKTHSSFFFTGASVLTLFGLASGHWLMLPIAFLLAFCGMVVADREQLADMDERTAAMLLVLPSQHPLLPLDHFHGNELMFYQAGSPVYRVLQADGARWELVGEYGKVEDDSGCIRVYPGYLYRRQPVRTDA</sequence>
<proteinExistence type="predicted"/>
<dbReference type="KEGG" id="amah:DLM_4305"/>
<reference evidence="2" key="3">
    <citation type="journal article" date="2017" name="Plant Physiol. Biochem.">
        <title>Differential oxidative and antioxidative response of duckweed Lemna minor toward plant growth promoting/inhibiting bacteria.</title>
        <authorList>
            <person name="Ishizawa H."/>
            <person name="Kuroda M."/>
            <person name="Morikawa M."/>
            <person name="Ike M."/>
        </authorList>
    </citation>
    <scope>NUCLEOTIDE SEQUENCE [LARGE SCALE GENOMIC DNA]</scope>
    <source>
        <strain evidence="2">H3</strain>
    </source>
</reference>
<dbReference type="Proteomes" id="UP000198290">
    <property type="component" value="Chromosome"/>
</dbReference>
<dbReference type="RefSeq" id="WP_089082848.1">
    <property type="nucleotide sequence ID" value="NZ_AP018823.1"/>
</dbReference>
<organism evidence="1 2">
    <name type="scientific">Aquitalea magnusonii</name>
    <dbReference type="NCBI Taxonomy" id="332411"/>
    <lineage>
        <taxon>Bacteria</taxon>
        <taxon>Pseudomonadati</taxon>
        <taxon>Pseudomonadota</taxon>
        <taxon>Betaproteobacteria</taxon>
        <taxon>Neisseriales</taxon>
        <taxon>Chromobacteriaceae</taxon>
        <taxon>Aquitalea</taxon>
    </lineage>
</organism>
<evidence type="ECO:0000313" key="2">
    <source>
        <dbReference type="Proteomes" id="UP000198290"/>
    </source>
</evidence>
<protein>
    <submittedName>
        <fullName evidence="1">Uncharacterized protein</fullName>
    </submittedName>
</protein>
<dbReference type="OrthoDB" id="8594261at2"/>
<reference evidence="2" key="1">
    <citation type="journal article" date="2017" name="Biotechnol. Biofuels">
        <title>Evaluation of environmental bacterial communities as a factor affecting the growth of duckweed Lemna minor.</title>
        <authorList>
            <person name="Ishizawa H."/>
            <person name="Kuroda M."/>
            <person name="Morikawa M."/>
            <person name="Ike M."/>
        </authorList>
    </citation>
    <scope>NUCLEOTIDE SEQUENCE [LARGE SCALE GENOMIC DNA]</scope>
    <source>
        <strain evidence="2">H3</strain>
    </source>
</reference>
<dbReference type="AlphaFoldDB" id="A0A3G9GWA4"/>
<dbReference type="EMBL" id="AP018823">
    <property type="protein sequence ID" value="BBF87877.1"/>
    <property type="molecule type" value="Genomic_DNA"/>
</dbReference>
<accession>A0A3G9GWA4</accession>